<dbReference type="Proteomes" id="UP000886005">
    <property type="component" value="Unassembled WGS sequence"/>
</dbReference>
<evidence type="ECO:0000259" key="2">
    <source>
        <dbReference type="Pfam" id="PF12172"/>
    </source>
</evidence>
<dbReference type="PANTHER" id="PTHR34075:SF5">
    <property type="entry name" value="BLR3430 PROTEIN"/>
    <property type="match status" value="1"/>
</dbReference>
<dbReference type="InterPro" id="IPR052513">
    <property type="entry name" value="Thioester_dehydratase-like"/>
</dbReference>
<dbReference type="InterPro" id="IPR022002">
    <property type="entry name" value="ChsH2_Znr"/>
</dbReference>
<dbReference type="SUPFAM" id="SSF50249">
    <property type="entry name" value="Nucleic acid-binding proteins"/>
    <property type="match status" value="1"/>
</dbReference>
<dbReference type="EMBL" id="DRLD01000141">
    <property type="protein sequence ID" value="HED10044.1"/>
    <property type="molecule type" value="Genomic_DNA"/>
</dbReference>
<organism evidence="3">
    <name type="scientific">Caldithrix abyssi</name>
    <dbReference type="NCBI Taxonomy" id="187145"/>
    <lineage>
        <taxon>Bacteria</taxon>
        <taxon>Pseudomonadati</taxon>
        <taxon>Calditrichota</taxon>
        <taxon>Calditrichia</taxon>
        <taxon>Calditrichales</taxon>
        <taxon>Calditrichaceae</taxon>
        <taxon>Caldithrix</taxon>
    </lineage>
</organism>
<comment type="caution">
    <text evidence="3">The sequence shown here is derived from an EMBL/GenBank/DDBJ whole genome shotgun (WGS) entry which is preliminary data.</text>
</comment>
<reference evidence="3" key="1">
    <citation type="journal article" date="2020" name="mSystems">
        <title>Genome- and Community-Level Interaction Insights into Carbon Utilization and Element Cycling Functions of Hydrothermarchaeota in Hydrothermal Sediment.</title>
        <authorList>
            <person name="Zhou Z."/>
            <person name="Liu Y."/>
            <person name="Xu W."/>
            <person name="Pan J."/>
            <person name="Luo Z.H."/>
            <person name="Li M."/>
        </authorList>
    </citation>
    <scope>NUCLEOTIDE SEQUENCE [LARGE SCALE GENOMIC DNA]</scope>
    <source>
        <strain evidence="3">HyVt-456</strain>
    </source>
</reference>
<sequence>MDIPRYWRLKDQRYKLQGTKCNGCGHLSFPPRLVCPECKSRDYSDYRFKGRGTLYTYTIIYQAPDRFDDQAPYLVGLIDLEEGVRVTAQLTDMTLEEARIGMPLEMVIRQIYEDGARGPILYGFKFRPPFNRENR</sequence>
<dbReference type="PANTHER" id="PTHR34075">
    <property type="entry name" value="BLR3430 PROTEIN"/>
    <property type="match status" value="1"/>
</dbReference>
<feature type="domain" description="ChsH2 C-terminal OB-fold" evidence="1">
    <location>
        <begin position="48"/>
        <end position="109"/>
    </location>
</feature>
<dbReference type="InterPro" id="IPR012340">
    <property type="entry name" value="NA-bd_OB-fold"/>
</dbReference>
<accession>A0A7V1LL80</accession>
<proteinExistence type="predicted"/>
<dbReference type="Pfam" id="PF01796">
    <property type="entry name" value="OB_ChsH2_C"/>
    <property type="match status" value="1"/>
</dbReference>
<evidence type="ECO:0000313" key="3">
    <source>
        <dbReference type="EMBL" id="HED10044.1"/>
    </source>
</evidence>
<evidence type="ECO:0000259" key="1">
    <source>
        <dbReference type="Pfam" id="PF01796"/>
    </source>
</evidence>
<dbReference type="Pfam" id="PF12172">
    <property type="entry name" value="zf-ChsH2"/>
    <property type="match status" value="1"/>
</dbReference>
<feature type="domain" description="ChsH2 rubredoxin-like zinc ribbon" evidence="2">
    <location>
        <begin position="12"/>
        <end position="43"/>
    </location>
</feature>
<dbReference type="AlphaFoldDB" id="A0A7V1LL80"/>
<dbReference type="InterPro" id="IPR002878">
    <property type="entry name" value="ChsH2_C"/>
</dbReference>
<protein>
    <submittedName>
        <fullName evidence="3">Zn-ribbon domain-containing OB-fold protein</fullName>
    </submittedName>
</protein>
<gene>
    <name evidence="3" type="ORF">ENJ10_05105</name>
</gene>
<dbReference type="Gene3D" id="6.10.30.10">
    <property type="match status" value="1"/>
</dbReference>
<name>A0A7V1LL80_CALAY</name>